<evidence type="ECO:0000256" key="7">
    <source>
        <dbReference type="SAM" id="SignalP"/>
    </source>
</evidence>
<dbReference type="Gene3D" id="1.10.4030.10">
    <property type="entry name" value="Porin chaperone SurA, peptide-binding domain"/>
    <property type="match status" value="1"/>
</dbReference>
<keyword evidence="10" id="KW-1185">Reference proteome</keyword>
<sequence length="469" mass="52680">MTLNPLKQVALLTLMLCGLAPLRAQTVAYSGANKPVADQVVAAVGNKIVLESELENQLSQARQQQVQLPPDAKCFFLQQMLANKALVLQAERDSLPVTDDEVNAQLEQRLRYFIGQYGSQEKMEEVTGRSVYQIRDEFREPIREGLLAQAMQSKIFEGVKITPSEVKDYFDKIPKDSLLFYESEVEVGQIVLNPKPSPSVVQYTIDQLNDLKKQAESGQKSFEVLATIYSKDVATGGNVLTVDRTQHNFDPDFVAAAFRLKNGEISSVTKTQFGYHIIQMVSRQGDIAKVRHILLIPPITQIDLDRTIKKLDSLRTDIVEGKTTFGVAAAKNSDDDNVMTGTKRSGGMFTAQDGSTYLPIDQLDKGIVLMLDTLKVGEISAPVTFTPDPRMQNSSVRIVYLKSRSEPHRENLQDDYSKIQDRALQEKQYKALMKWYDEHMPSFYLRVDPQYADCPSIGDWVKKSQSAKD</sequence>
<dbReference type="Proteomes" id="UP001501207">
    <property type="component" value="Unassembled WGS sequence"/>
</dbReference>
<reference evidence="10" key="1">
    <citation type="journal article" date="2019" name="Int. J. Syst. Evol. Microbiol.">
        <title>The Global Catalogue of Microorganisms (GCM) 10K type strain sequencing project: providing services to taxonomists for standard genome sequencing and annotation.</title>
        <authorList>
            <consortium name="The Broad Institute Genomics Platform"/>
            <consortium name="The Broad Institute Genome Sequencing Center for Infectious Disease"/>
            <person name="Wu L."/>
            <person name="Ma J."/>
        </authorList>
    </citation>
    <scope>NUCLEOTIDE SEQUENCE [LARGE SCALE GENOMIC DNA]</scope>
    <source>
        <strain evidence="10">JCM 17664</strain>
    </source>
</reference>
<protein>
    <recommendedName>
        <fullName evidence="2">peptidylprolyl isomerase</fullName>
        <ecNumber evidence="2">5.2.1.8</ecNumber>
    </recommendedName>
</protein>
<evidence type="ECO:0000256" key="5">
    <source>
        <dbReference type="ARBA" id="ARBA00023235"/>
    </source>
</evidence>
<evidence type="ECO:0000256" key="6">
    <source>
        <dbReference type="PROSITE-ProRule" id="PRU00278"/>
    </source>
</evidence>
<dbReference type="SUPFAM" id="SSF109998">
    <property type="entry name" value="Triger factor/SurA peptide-binding domain-like"/>
    <property type="match status" value="1"/>
</dbReference>
<feature type="domain" description="PpiC" evidence="8">
    <location>
        <begin position="285"/>
        <end position="383"/>
    </location>
</feature>
<dbReference type="InterPro" id="IPR046357">
    <property type="entry name" value="PPIase_dom_sf"/>
</dbReference>
<keyword evidence="5 6" id="KW-0413">Isomerase</keyword>
<organism evidence="9 10">
    <name type="scientific">Compostibacter hankyongensis</name>
    <dbReference type="NCBI Taxonomy" id="1007089"/>
    <lineage>
        <taxon>Bacteria</taxon>
        <taxon>Pseudomonadati</taxon>
        <taxon>Bacteroidota</taxon>
        <taxon>Chitinophagia</taxon>
        <taxon>Chitinophagales</taxon>
        <taxon>Chitinophagaceae</taxon>
        <taxon>Compostibacter</taxon>
    </lineage>
</organism>
<keyword evidence="3 7" id="KW-0732">Signal</keyword>
<evidence type="ECO:0000313" key="10">
    <source>
        <dbReference type="Proteomes" id="UP001501207"/>
    </source>
</evidence>
<dbReference type="EMBL" id="BAABFN010000020">
    <property type="protein sequence ID" value="GAA4317709.1"/>
    <property type="molecule type" value="Genomic_DNA"/>
</dbReference>
<dbReference type="Pfam" id="PF00639">
    <property type="entry name" value="Rotamase"/>
    <property type="match status" value="2"/>
</dbReference>
<dbReference type="PANTHER" id="PTHR47245:SF1">
    <property type="entry name" value="FOLDASE PROTEIN PRSA"/>
    <property type="match status" value="1"/>
</dbReference>
<keyword evidence="4 6" id="KW-0697">Rotamase</keyword>
<feature type="signal peptide" evidence="7">
    <location>
        <begin position="1"/>
        <end position="24"/>
    </location>
</feature>
<evidence type="ECO:0000313" key="9">
    <source>
        <dbReference type="EMBL" id="GAA4317709.1"/>
    </source>
</evidence>
<dbReference type="GO" id="GO:0016853">
    <property type="term" value="F:isomerase activity"/>
    <property type="evidence" value="ECO:0007669"/>
    <property type="project" value="UniProtKB-KW"/>
</dbReference>
<comment type="caution">
    <text evidence="9">The sequence shown here is derived from an EMBL/GenBank/DDBJ whole genome shotgun (WGS) entry which is preliminary data.</text>
</comment>
<dbReference type="RefSeq" id="WP_344980783.1">
    <property type="nucleotide sequence ID" value="NZ_BAABFN010000020.1"/>
</dbReference>
<evidence type="ECO:0000256" key="1">
    <source>
        <dbReference type="ARBA" id="ARBA00000971"/>
    </source>
</evidence>
<dbReference type="InterPro" id="IPR050245">
    <property type="entry name" value="PrsA_foldase"/>
</dbReference>
<dbReference type="PROSITE" id="PS50198">
    <property type="entry name" value="PPIC_PPIASE_2"/>
    <property type="match status" value="2"/>
</dbReference>
<gene>
    <name evidence="9" type="ORF">GCM10023143_29950</name>
</gene>
<accession>A0ABP8G5C5</accession>
<feature type="domain" description="PpiC" evidence="8">
    <location>
        <begin position="182"/>
        <end position="282"/>
    </location>
</feature>
<dbReference type="Gene3D" id="3.10.50.40">
    <property type="match status" value="2"/>
</dbReference>
<evidence type="ECO:0000256" key="4">
    <source>
        <dbReference type="ARBA" id="ARBA00023110"/>
    </source>
</evidence>
<dbReference type="SUPFAM" id="SSF54534">
    <property type="entry name" value="FKBP-like"/>
    <property type="match status" value="2"/>
</dbReference>
<dbReference type="InterPro" id="IPR027304">
    <property type="entry name" value="Trigger_fact/SurA_dom_sf"/>
</dbReference>
<evidence type="ECO:0000256" key="3">
    <source>
        <dbReference type="ARBA" id="ARBA00022729"/>
    </source>
</evidence>
<feature type="chain" id="PRO_5047476997" description="peptidylprolyl isomerase" evidence="7">
    <location>
        <begin position="25"/>
        <end position="469"/>
    </location>
</feature>
<dbReference type="PANTHER" id="PTHR47245">
    <property type="entry name" value="PEPTIDYLPROLYL ISOMERASE"/>
    <property type="match status" value="1"/>
</dbReference>
<dbReference type="EC" id="5.2.1.8" evidence="2"/>
<name>A0ABP8G5C5_9BACT</name>
<proteinExistence type="predicted"/>
<evidence type="ECO:0000259" key="8">
    <source>
        <dbReference type="PROSITE" id="PS50198"/>
    </source>
</evidence>
<evidence type="ECO:0000256" key="2">
    <source>
        <dbReference type="ARBA" id="ARBA00013194"/>
    </source>
</evidence>
<dbReference type="InterPro" id="IPR000297">
    <property type="entry name" value="PPIase_PpiC"/>
</dbReference>
<comment type="catalytic activity">
    <reaction evidence="1">
        <text>[protein]-peptidylproline (omega=180) = [protein]-peptidylproline (omega=0)</text>
        <dbReference type="Rhea" id="RHEA:16237"/>
        <dbReference type="Rhea" id="RHEA-COMP:10747"/>
        <dbReference type="Rhea" id="RHEA-COMP:10748"/>
        <dbReference type="ChEBI" id="CHEBI:83833"/>
        <dbReference type="ChEBI" id="CHEBI:83834"/>
        <dbReference type="EC" id="5.2.1.8"/>
    </reaction>
</comment>